<organism evidence="2 3">
    <name type="scientific">Brevundimonas mediterranea</name>
    <dbReference type="NCBI Taxonomy" id="74329"/>
    <lineage>
        <taxon>Bacteria</taxon>
        <taxon>Pseudomonadati</taxon>
        <taxon>Pseudomonadota</taxon>
        <taxon>Alphaproteobacteria</taxon>
        <taxon>Caulobacterales</taxon>
        <taxon>Caulobacteraceae</taxon>
        <taxon>Brevundimonas</taxon>
    </lineage>
</organism>
<evidence type="ECO:0000313" key="2">
    <source>
        <dbReference type="EMBL" id="MBB3873119.1"/>
    </source>
</evidence>
<protein>
    <recommendedName>
        <fullName evidence="4">PepSY domain-containing protein</fullName>
    </recommendedName>
</protein>
<dbReference type="EMBL" id="JACIDA010000002">
    <property type="protein sequence ID" value="MBB3873119.1"/>
    <property type="molecule type" value="Genomic_DNA"/>
</dbReference>
<evidence type="ECO:0000313" key="3">
    <source>
        <dbReference type="Proteomes" id="UP000532936"/>
    </source>
</evidence>
<dbReference type="Proteomes" id="UP000532936">
    <property type="component" value="Unassembled WGS sequence"/>
</dbReference>
<dbReference type="Pfam" id="PF03929">
    <property type="entry name" value="PepSY_TM"/>
    <property type="match status" value="1"/>
</dbReference>
<proteinExistence type="predicted"/>
<gene>
    <name evidence="2" type="ORF">GGR11_002672</name>
</gene>
<feature type="transmembrane region" description="Helical" evidence="1">
    <location>
        <begin position="202"/>
        <end position="223"/>
    </location>
</feature>
<keyword evidence="1" id="KW-0472">Membrane</keyword>
<accession>A0A7W6A4E6</accession>
<dbReference type="PANTHER" id="PTHR34219:SF6">
    <property type="entry name" value="BLR3280 PROTEIN"/>
    <property type="match status" value="1"/>
</dbReference>
<dbReference type="PANTHER" id="PTHR34219">
    <property type="entry name" value="IRON-REGULATED INNER MEMBRANE PROTEIN-RELATED"/>
    <property type="match status" value="1"/>
</dbReference>
<evidence type="ECO:0000256" key="1">
    <source>
        <dbReference type="SAM" id="Phobius"/>
    </source>
</evidence>
<dbReference type="RefSeq" id="WP_183197643.1">
    <property type="nucleotide sequence ID" value="NZ_JACIDA010000002.1"/>
</dbReference>
<dbReference type="InterPro" id="IPR005625">
    <property type="entry name" value="PepSY-ass_TM"/>
</dbReference>
<keyword evidence="1" id="KW-0812">Transmembrane</keyword>
<feature type="transmembrane region" description="Helical" evidence="1">
    <location>
        <begin position="12"/>
        <end position="35"/>
    </location>
</feature>
<reference evidence="2 3" key="1">
    <citation type="submission" date="2020-08" db="EMBL/GenBank/DDBJ databases">
        <title>Genomic Encyclopedia of Type Strains, Phase IV (KMG-IV): sequencing the most valuable type-strain genomes for metagenomic binning, comparative biology and taxonomic classification.</title>
        <authorList>
            <person name="Goeker M."/>
        </authorList>
    </citation>
    <scope>NUCLEOTIDE SEQUENCE [LARGE SCALE GENOMIC DNA]</scope>
    <source>
        <strain evidence="2 3">DSM 14878</strain>
    </source>
</reference>
<keyword evidence="1" id="KW-1133">Transmembrane helix</keyword>
<name>A0A7W6A4E6_9CAUL</name>
<dbReference type="AlphaFoldDB" id="A0A7W6A4E6"/>
<comment type="caution">
    <text evidence="2">The sequence shown here is derived from an EMBL/GenBank/DDBJ whole genome shotgun (WGS) entry which is preliminary data.</text>
</comment>
<evidence type="ECO:0008006" key="4">
    <source>
        <dbReference type="Google" id="ProtNLM"/>
    </source>
</evidence>
<sequence>MKILKLSTQLHKWIALVVGLQVLFWVGGGLVMTAIPIETVRGEHRAVELKPGPLELGALPALGEIARRAGVAPVQAELHSTPRGPAWTLKPAAGEPVIVSAATGRPFGPMSAAEVSAFAKRAYKGEAGVSGAVLLTTAPEETGRTGPLWRVDFADREKTSFYLSPATGEVVTRRSGVWRIFDFFWRLHVMDWNDGEDFNHPLIIITTALTLSIVVSGFILLWIRLARDLKAARASQRAVRRE</sequence>